<feature type="transmembrane region" description="Helical" evidence="1">
    <location>
        <begin position="58"/>
        <end position="80"/>
    </location>
</feature>
<evidence type="ECO:0000313" key="2">
    <source>
        <dbReference type="EMBL" id="QBZ83124.1"/>
    </source>
</evidence>
<dbReference type="OrthoDB" id="7064375at2"/>
<reference evidence="2 3" key="1">
    <citation type="submission" date="2018-08" db="EMBL/GenBank/DDBJ databases">
        <title>Horizontal acquisition of hydrogen conversion ability and other habitat adaptations in Hydrogenovibrio crunogenus strains.</title>
        <authorList>
            <person name="Gonnella G."/>
            <person name="Adam N."/>
            <person name="Perner M."/>
        </authorList>
    </citation>
    <scope>NUCLEOTIDE SEQUENCE [LARGE SCALE GENOMIC DNA]</scope>
    <source>
        <strain evidence="2 3">SP-41</strain>
    </source>
</reference>
<gene>
    <name evidence="2" type="ORF">GHNINEIG_01165</name>
</gene>
<dbReference type="AlphaFoldDB" id="A0A4V1C8U5"/>
<accession>A0A4V1C8U5</accession>
<keyword evidence="1" id="KW-0472">Membrane</keyword>
<dbReference type="RefSeq" id="WP_135795772.1">
    <property type="nucleotide sequence ID" value="NZ_CP032096.1"/>
</dbReference>
<evidence type="ECO:0000256" key="1">
    <source>
        <dbReference type="SAM" id="Phobius"/>
    </source>
</evidence>
<keyword evidence="3" id="KW-1185">Reference proteome</keyword>
<sequence>MTLKWSSQRTIANSRIVKTSVIWLFIVPFVAKLLSTIDDVIQLTIFEGSISISTVLPFSWQLLFFAAISFTIAGIIYSIACPEIVKNYENHAQFESDGKTRLQINSALKDMAWDQSDKKFKEKYVSFVKKYLQTYSKLPLQYSDENLNKDGVSLLENISDIEGKNSNAFYYVYELSDTHGQPWIWSSLIFYVVGFICFTIIGIQNILYVVETFG</sequence>
<keyword evidence="1" id="KW-0812">Transmembrane</keyword>
<proteinExistence type="predicted"/>
<organism evidence="2 3">
    <name type="scientific">Hydrogenovibrio crunogenus</name>
    <dbReference type="NCBI Taxonomy" id="39765"/>
    <lineage>
        <taxon>Bacteria</taxon>
        <taxon>Pseudomonadati</taxon>
        <taxon>Pseudomonadota</taxon>
        <taxon>Gammaproteobacteria</taxon>
        <taxon>Thiotrichales</taxon>
        <taxon>Piscirickettsiaceae</taxon>
        <taxon>Hydrogenovibrio</taxon>
    </lineage>
</organism>
<keyword evidence="1" id="KW-1133">Transmembrane helix</keyword>
<name>A0A4V1C8U5_9GAMM</name>
<dbReference type="Proteomes" id="UP000296201">
    <property type="component" value="Chromosome"/>
</dbReference>
<feature type="transmembrane region" description="Helical" evidence="1">
    <location>
        <begin position="188"/>
        <end position="210"/>
    </location>
</feature>
<protein>
    <submittedName>
        <fullName evidence="2">Uncharacterized protein</fullName>
    </submittedName>
</protein>
<feature type="transmembrane region" description="Helical" evidence="1">
    <location>
        <begin position="21"/>
        <end position="46"/>
    </location>
</feature>
<evidence type="ECO:0000313" key="3">
    <source>
        <dbReference type="Proteomes" id="UP000296201"/>
    </source>
</evidence>
<dbReference type="EMBL" id="CP032096">
    <property type="protein sequence ID" value="QBZ83124.1"/>
    <property type="molecule type" value="Genomic_DNA"/>
</dbReference>